<evidence type="ECO:0000259" key="3">
    <source>
        <dbReference type="Pfam" id="PF00294"/>
    </source>
</evidence>
<dbReference type="Gene3D" id="3.40.1190.20">
    <property type="match status" value="1"/>
</dbReference>
<name>X1ET27_9ZZZZ</name>
<dbReference type="InterPro" id="IPR011611">
    <property type="entry name" value="PfkB_dom"/>
</dbReference>
<keyword evidence="2" id="KW-0418">Kinase</keyword>
<evidence type="ECO:0000256" key="2">
    <source>
        <dbReference type="ARBA" id="ARBA00022777"/>
    </source>
</evidence>
<evidence type="ECO:0000313" key="4">
    <source>
        <dbReference type="EMBL" id="GAH36511.1"/>
    </source>
</evidence>
<dbReference type="InterPro" id="IPR002173">
    <property type="entry name" value="Carboh/pur_kinase_PfkB_CS"/>
</dbReference>
<proteinExistence type="predicted"/>
<protein>
    <recommendedName>
        <fullName evidence="3">Carbohydrate kinase PfkB domain-containing protein</fullName>
    </recommendedName>
</protein>
<dbReference type="Pfam" id="PF00294">
    <property type="entry name" value="PfkB"/>
    <property type="match status" value="1"/>
</dbReference>
<reference evidence="4" key="1">
    <citation type="journal article" date="2014" name="Front. Microbiol.">
        <title>High frequency of phylogenetically diverse reductive dehalogenase-homologous genes in deep subseafloor sedimentary metagenomes.</title>
        <authorList>
            <person name="Kawai M."/>
            <person name="Futagami T."/>
            <person name="Toyoda A."/>
            <person name="Takaki Y."/>
            <person name="Nishi S."/>
            <person name="Hori S."/>
            <person name="Arai W."/>
            <person name="Tsubouchi T."/>
            <person name="Morono Y."/>
            <person name="Uchiyama I."/>
            <person name="Ito T."/>
            <person name="Fujiyama A."/>
            <person name="Inagaki F."/>
            <person name="Takami H."/>
        </authorList>
    </citation>
    <scope>NUCLEOTIDE SEQUENCE</scope>
    <source>
        <strain evidence="4">Expedition CK06-06</strain>
    </source>
</reference>
<evidence type="ECO:0000256" key="1">
    <source>
        <dbReference type="ARBA" id="ARBA00022679"/>
    </source>
</evidence>
<dbReference type="PROSITE" id="PS00584">
    <property type="entry name" value="PFKB_KINASES_2"/>
    <property type="match status" value="1"/>
</dbReference>
<gene>
    <name evidence="4" type="ORF">S03H2_10609</name>
</gene>
<dbReference type="EMBL" id="BARU01005447">
    <property type="protein sequence ID" value="GAH36511.1"/>
    <property type="molecule type" value="Genomic_DNA"/>
</dbReference>
<dbReference type="GO" id="GO:0016301">
    <property type="term" value="F:kinase activity"/>
    <property type="evidence" value="ECO:0007669"/>
    <property type="project" value="UniProtKB-KW"/>
</dbReference>
<sequence length="416" mass="44040">MDAPQLVVVGTPSTDRIEIHGGSHSTIGGSGFITALAGRLTGVSVGLIARVPRTLPDQIAAAFRPGGLDPGGLVPVGGALPAFHISYDNNESATYLDVELGEEPRIRGADVPRRWLTADWIHVGPLGASARVQLRFIEDLIDRGYKGGLSAGTFIGLAISDPMTVRTLFDVVDIAFMNQDEAALIYPSSMPTHTVVCVTAGRSGARRWDGSTWTTHATSAVHAFDPTGAGDAFAGAYLGAMLKEDPNPVAEGLRIASVVIQGPGAALLLDQLPQRADLQRDAGLPDARKARIDHERIQTVGSSLRVVAKRSSLSFCGSPFPELDDPLALEVLVLATAHQYGFWTGTDHGYGGPMWATIDGVRRKGSDFIWHAFTKAATADPTVIDADRLAAEPLLFDKICVDDDGACPIPDVGSHR</sequence>
<feature type="domain" description="Carbohydrate kinase PfkB" evidence="3">
    <location>
        <begin position="165"/>
        <end position="267"/>
    </location>
</feature>
<dbReference type="SUPFAM" id="SSF53613">
    <property type="entry name" value="Ribokinase-like"/>
    <property type="match status" value="1"/>
</dbReference>
<organism evidence="4">
    <name type="scientific">marine sediment metagenome</name>
    <dbReference type="NCBI Taxonomy" id="412755"/>
    <lineage>
        <taxon>unclassified sequences</taxon>
        <taxon>metagenomes</taxon>
        <taxon>ecological metagenomes</taxon>
    </lineage>
</organism>
<dbReference type="InterPro" id="IPR029056">
    <property type="entry name" value="Ribokinase-like"/>
</dbReference>
<feature type="non-terminal residue" evidence="4">
    <location>
        <position position="416"/>
    </location>
</feature>
<comment type="caution">
    <text evidence="4">The sequence shown here is derived from an EMBL/GenBank/DDBJ whole genome shotgun (WGS) entry which is preliminary data.</text>
</comment>
<keyword evidence="1" id="KW-0808">Transferase</keyword>
<dbReference type="AlphaFoldDB" id="X1ET27"/>
<accession>X1ET27</accession>